<name>A0A396HGD5_MEDTR</name>
<dbReference type="NCBIfam" id="TIGR01557">
    <property type="entry name" value="myb_SHAQKYF"/>
    <property type="match status" value="1"/>
</dbReference>
<dbReference type="EMBL" id="PSQE01000006">
    <property type="protein sequence ID" value="RHN51648.1"/>
    <property type="molecule type" value="Genomic_DNA"/>
</dbReference>
<dbReference type="Pfam" id="PF00072">
    <property type="entry name" value="Response_reg"/>
    <property type="match status" value="1"/>
</dbReference>
<dbReference type="OrthoDB" id="1426639at2759"/>
<evidence type="ECO:0000256" key="5">
    <source>
        <dbReference type="ARBA" id="ARBA00023242"/>
    </source>
</evidence>
<feature type="domain" description="Response regulatory" evidence="7">
    <location>
        <begin position="19"/>
        <end position="134"/>
    </location>
</feature>
<organism evidence="8 9">
    <name type="scientific">Medicago truncatula</name>
    <name type="common">Barrel medic</name>
    <name type="synonym">Medicago tribuloides</name>
    <dbReference type="NCBI Taxonomy" id="3880"/>
    <lineage>
        <taxon>Eukaryota</taxon>
        <taxon>Viridiplantae</taxon>
        <taxon>Streptophyta</taxon>
        <taxon>Embryophyta</taxon>
        <taxon>Tracheophyta</taxon>
        <taxon>Spermatophyta</taxon>
        <taxon>Magnoliopsida</taxon>
        <taxon>eudicotyledons</taxon>
        <taxon>Gunneridae</taxon>
        <taxon>Pentapetalae</taxon>
        <taxon>rosids</taxon>
        <taxon>fabids</taxon>
        <taxon>Fabales</taxon>
        <taxon>Fabaceae</taxon>
        <taxon>Papilionoideae</taxon>
        <taxon>50 kb inversion clade</taxon>
        <taxon>NPAAA clade</taxon>
        <taxon>Hologalegina</taxon>
        <taxon>IRL clade</taxon>
        <taxon>Trifolieae</taxon>
        <taxon>Medicago</taxon>
    </lineage>
</organism>
<proteinExistence type="predicted"/>
<dbReference type="Pfam" id="PF00249">
    <property type="entry name" value="Myb_DNA-binding"/>
    <property type="match status" value="1"/>
</dbReference>
<dbReference type="SUPFAM" id="SSF52172">
    <property type="entry name" value="CheY-like"/>
    <property type="match status" value="1"/>
</dbReference>
<evidence type="ECO:0000313" key="8">
    <source>
        <dbReference type="EMBL" id="RHN51648.1"/>
    </source>
</evidence>
<evidence type="ECO:0000256" key="2">
    <source>
        <dbReference type="ARBA" id="ARBA00023012"/>
    </source>
</evidence>
<dbReference type="Gene3D" id="1.10.10.60">
    <property type="entry name" value="Homeodomain-like"/>
    <property type="match status" value="1"/>
</dbReference>
<dbReference type="GO" id="GO:0005634">
    <property type="term" value="C:nucleus"/>
    <property type="evidence" value="ECO:0007669"/>
    <property type="project" value="UniProtKB-SubCell"/>
</dbReference>
<dbReference type="InterPro" id="IPR001005">
    <property type="entry name" value="SANT/Myb"/>
</dbReference>
<dbReference type="PANTHER" id="PTHR43874:SF206">
    <property type="entry name" value="RESPONSE REGULATOR RECEIVER DOMAIN PROTEIN"/>
    <property type="match status" value="1"/>
</dbReference>
<evidence type="ECO:0000256" key="6">
    <source>
        <dbReference type="PROSITE-ProRule" id="PRU00169"/>
    </source>
</evidence>
<keyword evidence="5" id="KW-0539">Nucleus</keyword>
<dbReference type="InterPro" id="IPR045279">
    <property type="entry name" value="ARR-like"/>
</dbReference>
<dbReference type="CDD" id="cd17584">
    <property type="entry name" value="REC_typeB_ARR-like"/>
    <property type="match status" value="1"/>
</dbReference>
<dbReference type="InterPro" id="IPR006447">
    <property type="entry name" value="Myb_dom_plants"/>
</dbReference>
<comment type="subcellular location">
    <subcellularLocation>
        <location evidence="1">Nucleus</location>
    </subcellularLocation>
</comment>
<evidence type="ECO:0000259" key="7">
    <source>
        <dbReference type="PROSITE" id="PS50110"/>
    </source>
</evidence>
<reference evidence="9" key="1">
    <citation type="journal article" date="2018" name="Nat. Plants">
        <title>Whole-genome landscape of Medicago truncatula symbiotic genes.</title>
        <authorList>
            <person name="Pecrix Y."/>
            <person name="Staton S.E."/>
            <person name="Sallet E."/>
            <person name="Lelandais-Briere C."/>
            <person name="Moreau S."/>
            <person name="Carrere S."/>
            <person name="Blein T."/>
            <person name="Jardinaud M.F."/>
            <person name="Latrasse D."/>
            <person name="Zouine M."/>
            <person name="Zahm M."/>
            <person name="Kreplak J."/>
            <person name="Mayjonade B."/>
            <person name="Satge C."/>
            <person name="Perez M."/>
            <person name="Cauet S."/>
            <person name="Marande W."/>
            <person name="Chantry-Darmon C."/>
            <person name="Lopez-Roques C."/>
            <person name="Bouchez O."/>
            <person name="Berard A."/>
            <person name="Debelle F."/>
            <person name="Munos S."/>
            <person name="Bendahmane A."/>
            <person name="Berges H."/>
            <person name="Niebel A."/>
            <person name="Buitink J."/>
            <person name="Frugier F."/>
            <person name="Benhamed M."/>
            <person name="Crespi M."/>
            <person name="Gouzy J."/>
            <person name="Gamas P."/>
        </authorList>
    </citation>
    <scope>NUCLEOTIDE SEQUENCE [LARGE SCALE GENOMIC DNA]</scope>
    <source>
        <strain evidence="9">cv. Jemalong A17</strain>
    </source>
</reference>
<dbReference type="Proteomes" id="UP000265566">
    <property type="component" value="Chromosome 6"/>
</dbReference>
<dbReference type="SMART" id="SM00448">
    <property type="entry name" value="REC"/>
    <property type="match status" value="1"/>
</dbReference>
<gene>
    <name evidence="8" type="ORF">MtrunA17_Chr6g0471041</name>
</gene>
<evidence type="ECO:0000256" key="4">
    <source>
        <dbReference type="ARBA" id="ARBA00023163"/>
    </source>
</evidence>
<dbReference type="InterPro" id="IPR009057">
    <property type="entry name" value="Homeodomain-like_sf"/>
</dbReference>
<dbReference type="Gramene" id="rna36130">
    <property type="protein sequence ID" value="RHN51648.1"/>
    <property type="gene ID" value="gene36130"/>
</dbReference>
<dbReference type="GO" id="GO:0003677">
    <property type="term" value="F:DNA binding"/>
    <property type="evidence" value="ECO:0007669"/>
    <property type="project" value="InterPro"/>
</dbReference>
<keyword evidence="3" id="KW-0805">Transcription regulation</keyword>
<keyword evidence="2" id="KW-0902">Two-component regulatory system</keyword>
<comment type="caution">
    <text evidence="8">The sequence shown here is derived from an EMBL/GenBank/DDBJ whole genome shotgun (WGS) entry which is preliminary data.</text>
</comment>
<dbReference type="GO" id="GO:0000160">
    <property type="term" value="P:phosphorelay signal transduction system"/>
    <property type="evidence" value="ECO:0007669"/>
    <property type="project" value="UniProtKB-KW"/>
</dbReference>
<dbReference type="AlphaFoldDB" id="A0A396HGD5"/>
<evidence type="ECO:0000256" key="3">
    <source>
        <dbReference type="ARBA" id="ARBA00023015"/>
    </source>
</evidence>
<dbReference type="InterPro" id="IPR001789">
    <property type="entry name" value="Sig_transdc_resp-reg_receiver"/>
</dbReference>
<protein>
    <submittedName>
        <fullName evidence="8">Putative response regulator and transcription factor RR-A-type family</fullName>
    </submittedName>
</protein>
<dbReference type="PROSITE" id="PS50110">
    <property type="entry name" value="RESPONSE_REGULATORY"/>
    <property type="match status" value="1"/>
</dbReference>
<dbReference type="GO" id="GO:0009736">
    <property type="term" value="P:cytokinin-activated signaling pathway"/>
    <property type="evidence" value="ECO:0007669"/>
    <property type="project" value="InterPro"/>
</dbReference>
<dbReference type="SUPFAM" id="SSF46689">
    <property type="entry name" value="Homeodomain-like"/>
    <property type="match status" value="1"/>
</dbReference>
<evidence type="ECO:0000313" key="9">
    <source>
        <dbReference type="Proteomes" id="UP000265566"/>
    </source>
</evidence>
<evidence type="ECO:0000256" key="1">
    <source>
        <dbReference type="ARBA" id="ARBA00004123"/>
    </source>
</evidence>
<dbReference type="Gene3D" id="3.40.50.2300">
    <property type="match status" value="1"/>
</dbReference>
<accession>A0A396HGD5</accession>
<dbReference type="FunFam" id="1.10.10.60:FF:000007">
    <property type="entry name" value="Two-component response regulator"/>
    <property type="match status" value="1"/>
</dbReference>
<comment type="caution">
    <text evidence="6">Lacks conserved residue(s) required for the propagation of feature annotation.</text>
</comment>
<keyword evidence="4" id="KW-0804">Transcription</keyword>
<dbReference type="PANTHER" id="PTHR43874">
    <property type="entry name" value="TWO-COMPONENT RESPONSE REGULATOR"/>
    <property type="match status" value="1"/>
</dbReference>
<dbReference type="InterPro" id="IPR011006">
    <property type="entry name" value="CheY-like_superfamily"/>
</dbReference>
<sequence length="417" mass="46878">MALSTEMEALPQQFLEGPRVLVIDHDTTIHNVIVEKSIGWDFKVTTCSNASFALTLLREAKGCFDVILIEEQISDMNSYDFLQQITQQINIPVIMMGKDGSTSAAMKAIANGACEYCVKPLSDDDLIKNICQHVSRKSLNENKHDQIHVDNGTKETHVDVVEKDNYQPPTKKNRLKWSQAMQQEFLRAVNQFGLDNAKPKKIIEVMNVPGLTKEHIASHLQKLRIALKNEMPKGKWKKSKQDQCHHPTETQLGLEAAKSTPELDQNVKNSVIQCDNNSHAPQHSSIFANLFTDQSDVQSSVIQCDNNSHAPQHSSIFANLFTDQSDVQSSVIQCDNNSYTPQHSQTFANIFTHQSNVQNFVIQCDNNSHAPQHSPPFANIFTAQSSVLNSYAPQHSSTFGNIFTYQSNMNPYDEFFN</sequence>